<protein>
    <submittedName>
        <fullName evidence="2">Uncharacterized protein</fullName>
    </submittedName>
</protein>
<feature type="compositionally biased region" description="Basic residues" evidence="1">
    <location>
        <begin position="400"/>
        <end position="416"/>
    </location>
</feature>
<feature type="compositionally biased region" description="Basic and acidic residues" evidence="1">
    <location>
        <begin position="344"/>
        <end position="399"/>
    </location>
</feature>
<dbReference type="AlphaFoldDB" id="A0A179I2Z6"/>
<evidence type="ECO:0000256" key="1">
    <source>
        <dbReference type="SAM" id="MobiDB-lite"/>
    </source>
</evidence>
<accession>A0A179I2Z6</accession>
<proteinExistence type="predicted"/>
<keyword evidence="3" id="KW-1185">Reference proteome</keyword>
<feature type="compositionally biased region" description="Basic and acidic residues" evidence="1">
    <location>
        <begin position="266"/>
        <end position="299"/>
    </location>
</feature>
<dbReference type="Proteomes" id="UP000243081">
    <property type="component" value="Unassembled WGS sequence"/>
</dbReference>
<organism evidence="2 3">
    <name type="scientific">Cordyceps confragosa</name>
    <name type="common">Lecanicillium lecanii</name>
    <dbReference type="NCBI Taxonomy" id="2714763"/>
    <lineage>
        <taxon>Eukaryota</taxon>
        <taxon>Fungi</taxon>
        <taxon>Dikarya</taxon>
        <taxon>Ascomycota</taxon>
        <taxon>Pezizomycotina</taxon>
        <taxon>Sordariomycetes</taxon>
        <taxon>Hypocreomycetidae</taxon>
        <taxon>Hypocreales</taxon>
        <taxon>Cordycipitaceae</taxon>
        <taxon>Akanthomyces</taxon>
    </lineage>
</organism>
<reference evidence="2 3" key="1">
    <citation type="submission" date="2016-03" db="EMBL/GenBank/DDBJ databases">
        <title>Fine-scale spatial genetic structure of a fungal parasite of coffee scale insects.</title>
        <authorList>
            <person name="Jackson D."/>
            <person name="Zemenick K.A."/>
            <person name="Malloure B."/>
            <person name="Quandt C.A."/>
            <person name="James T.Y."/>
        </authorList>
    </citation>
    <scope>NUCLEOTIDE SEQUENCE [LARGE SCALE GENOMIC DNA]</scope>
    <source>
        <strain evidence="2 3">UM487</strain>
    </source>
</reference>
<dbReference type="OrthoDB" id="4866720at2759"/>
<gene>
    <name evidence="2" type="ORF">LLEC1_01532</name>
</gene>
<sequence>MALIIKTHSFFDVAPLRFACFVMDADPWLSFITPGEAAQIWLRFHDACSPNSLVLWSGVGFDRAQTWARDHGRRTLTQAMGPLMDKSDPLCPCHARPPRQWPRYVHAASILFALYVSTGREVVVLTPQPPQRLNPNRTSYYQNIEEPWITACCDESSFRIMFAHPRAKEARDYIYQYWPVDCVADWTAQFPGAGRTQHWTDHAWGAVERSVYKPSELQQRRKSILESLYLYRTGASVYWAAAASICAYAQSSLPTAAACQTPIAEPRPRKLTKSEKKAARREELQRRLEKAKQEAEALKQRVSKKTKRRRKREARHKMKEEQMRDGQMQGEKGKKAEKKKLARQRLEEQRSRAAERVAEEQERARERKEAKRKRIAEANRKADKRDQVMERRRANERKRARERRRAKERRRARKRMRADGGAAQKLKRPKLE</sequence>
<evidence type="ECO:0000313" key="3">
    <source>
        <dbReference type="Proteomes" id="UP000243081"/>
    </source>
</evidence>
<evidence type="ECO:0000313" key="2">
    <source>
        <dbReference type="EMBL" id="OAQ95913.1"/>
    </source>
</evidence>
<feature type="region of interest" description="Disordered" evidence="1">
    <location>
        <begin position="264"/>
        <end position="432"/>
    </location>
</feature>
<dbReference type="OMA" id="FACYISE"/>
<dbReference type="EMBL" id="LUKN01004492">
    <property type="protein sequence ID" value="OAQ95913.1"/>
    <property type="molecule type" value="Genomic_DNA"/>
</dbReference>
<comment type="caution">
    <text evidence="2">The sequence shown here is derived from an EMBL/GenBank/DDBJ whole genome shotgun (WGS) entry which is preliminary data.</text>
</comment>
<name>A0A179I2Z6_CORDF</name>
<feature type="compositionally biased region" description="Basic residues" evidence="1">
    <location>
        <begin position="301"/>
        <end position="317"/>
    </location>
</feature>